<proteinExistence type="predicted"/>
<dbReference type="EMBL" id="LYPB01000094">
    <property type="protein sequence ID" value="OAS13325.1"/>
    <property type="molecule type" value="Genomic_DNA"/>
</dbReference>
<dbReference type="PANTHER" id="PTHR44688">
    <property type="entry name" value="DNA-BINDING TRANSCRIPTIONAL ACTIVATOR DEVR_DOSR"/>
    <property type="match status" value="1"/>
</dbReference>
<dbReference type="Pfam" id="PF00196">
    <property type="entry name" value="GerE"/>
    <property type="match status" value="1"/>
</dbReference>
<dbReference type="InterPro" id="IPR016032">
    <property type="entry name" value="Sig_transdc_resp-reg_C-effctor"/>
</dbReference>
<protein>
    <recommendedName>
        <fullName evidence="4">HTH luxR-type domain-containing protein</fullName>
    </recommendedName>
</protein>
<name>A0A197ZWB7_9BACL</name>
<keyword evidence="1" id="KW-0805">Transcription regulation</keyword>
<dbReference type="GO" id="GO:0006355">
    <property type="term" value="P:regulation of DNA-templated transcription"/>
    <property type="evidence" value="ECO:0007669"/>
    <property type="project" value="InterPro"/>
</dbReference>
<dbReference type="RefSeq" id="WP_068671212.1">
    <property type="nucleotide sequence ID" value="NZ_LYPB01000094.1"/>
</dbReference>
<evidence type="ECO:0000256" key="1">
    <source>
        <dbReference type="ARBA" id="ARBA00023015"/>
    </source>
</evidence>
<sequence length="117" mass="13590">MNEDLLHRKNGDTHALGTTDYDRMNEFLIQETGNSIDVFSNRYQITKRESEIFLMVAIYGFSNHEIAERCRISEKTVKIHLANIMNKAGIKSMRKLLSLLFNHVIYLQEANTLAEKK</sequence>
<keyword evidence="2" id="KW-0238">DNA-binding</keyword>
<dbReference type="CDD" id="cd06170">
    <property type="entry name" value="LuxR_C_like"/>
    <property type="match status" value="1"/>
</dbReference>
<dbReference type="OrthoDB" id="197134at2"/>
<dbReference type="GO" id="GO:0003677">
    <property type="term" value="F:DNA binding"/>
    <property type="evidence" value="ECO:0007669"/>
    <property type="project" value="UniProtKB-KW"/>
</dbReference>
<dbReference type="Proteomes" id="UP000078454">
    <property type="component" value="Unassembled WGS sequence"/>
</dbReference>
<evidence type="ECO:0000313" key="5">
    <source>
        <dbReference type="EMBL" id="OAS13325.1"/>
    </source>
</evidence>
<reference evidence="5 6" key="1">
    <citation type="submission" date="2016-05" db="EMBL/GenBank/DDBJ databases">
        <title>Paenibacillus sp. 1ZS3-15 nov., isolated from the rhizosphere soil.</title>
        <authorList>
            <person name="Zhang X.X."/>
            <person name="Zhang J."/>
        </authorList>
    </citation>
    <scope>NUCLEOTIDE SEQUENCE [LARGE SCALE GENOMIC DNA]</scope>
    <source>
        <strain evidence="5 6">1ZS3-15</strain>
    </source>
</reference>
<evidence type="ECO:0000256" key="2">
    <source>
        <dbReference type="ARBA" id="ARBA00023125"/>
    </source>
</evidence>
<feature type="domain" description="HTH luxR-type" evidence="4">
    <location>
        <begin position="38"/>
        <end position="104"/>
    </location>
</feature>
<keyword evidence="6" id="KW-1185">Reference proteome</keyword>
<dbReference type="PANTHER" id="PTHR44688:SF16">
    <property type="entry name" value="DNA-BINDING TRANSCRIPTIONAL ACTIVATOR DEVR_DOSR"/>
    <property type="match status" value="1"/>
</dbReference>
<dbReference type="InterPro" id="IPR000792">
    <property type="entry name" value="Tscrpt_reg_LuxR_C"/>
</dbReference>
<dbReference type="PROSITE" id="PS00622">
    <property type="entry name" value="HTH_LUXR_1"/>
    <property type="match status" value="1"/>
</dbReference>
<dbReference type="PROSITE" id="PS50043">
    <property type="entry name" value="HTH_LUXR_2"/>
    <property type="match status" value="1"/>
</dbReference>
<evidence type="ECO:0000256" key="3">
    <source>
        <dbReference type="ARBA" id="ARBA00023163"/>
    </source>
</evidence>
<accession>A0A197ZWB7</accession>
<dbReference type="InterPro" id="IPR036388">
    <property type="entry name" value="WH-like_DNA-bd_sf"/>
</dbReference>
<dbReference type="SUPFAM" id="SSF46894">
    <property type="entry name" value="C-terminal effector domain of the bipartite response regulators"/>
    <property type="match status" value="1"/>
</dbReference>
<evidence type="ECO:0000313" key="6">
    <source>
        <dbReference type="Proteomes" id="UP000078454"/>
    </source>
</evidence>
<dbReference type="Gene3D" id="1.10.10.10">
    <property type="entry name" value="Winged helix-like DNA-binding domain superfamily/Winged helix DNA-binding domain"/>
    <property type="match status" value="1"/>
</dbReference>
<comment type="caution">
    <text evidence="5">The sequence shown here is derived from an EMBL/GenBank/DDBJ whole genome shotgun (WGS) entry which is preliminary data.</text>
</comment>
<organism evidence="5 6">
    <name type="scientific">Paenibacillus oryzisoli</name>
    <dbReference type="NCBI Taxonomy" id="1850517"/>
    <lineage>
        <taxon>Bacteria</taxon>
        <taxon>Bacillati</taxon>
        <taxon>Bacillota</taxon>
        <taxon>Bacilli</taxon>
        <taxon>Bacillales</taxon>
        <taxon>Paenibacillaceae</taxon>
        <taxon>Paenibacillus</taxon>
    </lineage>
</organism>
<dbReference type="SMART" id="SM00421">
    <property type="entry name" value="HTH_LUXR"/>
    <property type="match status" value="1"/>
</dbReference>
<keyword evidence="3" id="KW-0804">Transcription</keyword>
<dbReference type="AlphaFoldDB" id="A0A197ZWB7"/>
<evidence type="ECO:0000259" key="4">
    <source>
        <dbReference type="PROSITE" id="PS50043"/>
    </source>
</evidence>
<dbReference type="STRING" id="1850517.A8708_15805"/>
<gene>
    <name evidence="5" type="ORF">A8708_15805</name>
</gene>